<keyword evidence="2" id="KW-1185">Reference proteome</keyword>
<dbReference type="EMBL" id="MU118102">
    <property type="protein sequence ID" value="KAF9645148.1"/>
    <property type="molecule type" value="Genomic_DNA"/>
</dbReference>
<protein>
    <submittedName>
        <fullName evidence="1">Uncharacterized protein</fullName>
    </submittedName>
</protein>
<evidence type="ECO:0000313" key="2">
    <source>
        <dbReference type="Proteomes" id="UP000886501"/>
    </source>
</evidence>
<reference evidence="1" key="1">
    <citation type="submission" date="2019-10" db="EMBL/GenBank/DDBJ databases">
        <authorList>
            <consortium name="DOE Joint Genome Institute"/>
            <person name="Kuo A."/>
            <person name="Miyauchi S."/>
            <person name="Kiss E."/>
            <person name="Drula E."/>
            <person name="Kohler A."/>
            <person name="Sanchez-Garcia M."/>
            <person name="Andreopoulos B."/>
            <person name="Barry K.W."/>
            <person name="Bonito G."/>
            <person name="Buee M."/>
            <person name="Carver A."/>
            <person name="Chen C."/>
            <person name="Cichocki N."/>
            <person name="Clum A."/>
            <person name="Culley D."/>
            <person name="Crous P.W."/>
            <person name="Fauchery L."/>
            <person name="Girlanda M."/>
            <person name="Hayes R."/>
            <person name="Keri Z."/>
            <person name="Labutti K."/>
            <person name="Lipzen A."/>
            <person name="Lombard V."/>
            <person name="Magnuson J."/>
            <person name="Maillard F."/>
            <person name="Morin E."/>
            <person name="Murat C."/>
            <person name="Nolan M."/>
            <person name="Ohm R."/>
            <person name="Pangilinan J."/>
            <person name="Pereira M."/>
            <person name="Perotto S."/>
            <person name="Peter M."/>
            <person name="Riley R."/>
            <person name="Sitrit Y."/>
            <person name="Stielow B."/>
            <person name="Szollosi G."/>
            <person name="Zifcakova L."/>
            <person name="Stursova M."/>
            <person name="Spatafora J.W."/>
            <person name="Tedersoo L."/>
            <person name="Vaario L.-M."/>
            <person name="Yamada A."/>
            <person name="Yan M."/>
            <person name="Wang P."/>
            <person name="Xu J."/>
            <person name="Bruns T."/>
            <person name="Baldrian P."/>
            <person name="Vilgalys R."/>
            <person name="Henrissat B."/>
            <person name="Grigoriev I.V."/>
            <person name="Hibbett D."/>
            <person name="Nagy L.G."/>
            <person name="Martin F.M."/>
        </authorList>
    </citation>
    <scope>NUCLEOTIDE SEQUENCE</scope>
    <source>
        <strain evidence="1">P2</strain>
    </source>
</reference>
<reference evidence="1" key="2">
    <citation type="journal article" date="2020" name="Nat. Commun.">
        <title>Large-scale genome sequencing of mycorrhizal fungi provides insights into the early evolution of symbiotic traits.</title>
        <authorList>
            <person name="Miyauchi S."/>
            <person name="Kiss E."/>
            <person name="Kuo A."/>
            <person name="Drula E."/>
            <person name="Kohler A."/>
            <person name="Sanchez-Garcia M."/>
            <person name="Morin E."/>
            <person name="Andreopoulos B."/>
            <person name="Barry K.W."/>
            <person name="Bonito G."/>
            <person name="Buee M."/>
            <person name="Carver A."/>
            <person name="Chen C."/>
            <person name="Cichocki N."/>
            <person name="Clum A."/>
            <person name="Culley D."/>
            <person name="Crous P.W."/>
            <person name="Fauchery L."/>
            <person name="Girlanda M."/>
            <person name="Hayes R.D."/>
            <person name="Keri Z."/>
            <person name="LaButti K."/>
            <person name="Lipzen A."/>
            <person name="Lombard V."/>
            <person name="Magnuson J."/>
            <person name="Maillard F."/>
            <person name="Murat C."/>
            <person name="Nolan M."/>
            <person name="Ohm R.A."/>
            <person name="Pangilinan J."/>
            <person name="Pereira M.F."/>
            <person name="Perotto S."/>
            <person name="Peter M."/>
            <person name="Pfister S."/>
            <person name="Riley R."/>
            <person name="Sitrit Y."/>
            <person name="Stielow J.B."/>
            <person name="Szollosi G."/>
            <person name="Zifcakova L."/>
            <person name="Stursova M."/>
            <person name="Spatafora J.W."/>
            <person name="Tedersoo L."/>
            <person name="Vaario L.M."/>
            <person name="Yamada A."/>
            <person name="Yan M."/>
            <person name="Wang P."/>
            <person name="Xu J."/>
            <person name="Bruns T."/>
            <person name="Baldrian P."/>
            <person name="Vilgalys R."/>
            <person name="Dunand C."/>
            <person name="Henrissat B."/>
            <person name="Grigoriev I.V."/>
            <person name="Hibbett D."/>
            <person name="Nagy L.G."/>
            <person name="Martin F.M."/>
        </authorList>
    </citation>
    <scope>NUCLEOTIDE SEQUENCE</scope>
    <source>
        <strain evidence="1">P2</strain>
    </source>
</reference>
<comment type="caution">
    <text evidence="1">The sequence shown here is derived from an EMBL/GenBank/DDBJ whole genome shotgun (WGS) entry which is preliminary data.</text>
</comment>
<evidence type="ECO:0000313" key="1">
    <source>
        <dbReference type="EMBL" id="KAF9645148.1"/>
    </source>
</evidence>
<gene>
    <name evidence="1" type="ORF">BDM02DRAFT_3120716</name>
</gene>
<name>A0ACB6Z6A8_THEGA</name>
<organism evidence="1 2">
    <name type="scientific">Thelephora ganbajun</name>
    <name type="common">Ganba fungus</name>
    <dbReference type="NCBI Taxonomy" id="370292"/>
    <lineage>
        <taxon>Eukaryota</taxon>
        <taxon>Fungi</taxon>
        <taxon>Dikarya</taxon>
        <taxon>Basidiomycota</taxon>
        <taxon>Agaricomycotina</taxon>
        <taxon>Agaricomycetes</taxon>
        <taxon>Thelephorales</taxon>
        <taxon>Thelephoraceae</taxon>
        <taxon>Thelephora</taxon>
    </lineage>
</organism>
<accession>A0ACB6Z6A8</accession>
<proteinExistence type="predicted"/>
<sequence length="1105" mass="120367">MSAAGGSGSSDDRRLRHESSFTSPPQTTPSNPARIPAQPVRSASSQWSPAETPQHHHQGTSYFSYNTNPNAGQPVSPTPRRTLRTHRSMSATSTRHRGLSISSNATARGVAHDDPSGVLSEEEEDDHDGGDSEMGGRSKRPWDHVSADRDRDPRDSQELGDDNDREAILSARSYDEDLITLKERQSLINVEHPFGLPIWKPALYKKSRTVTRNAEEALHSIPSAQAEKHLLPGNIFWTVLFGWWLSLAFLVVSAVLYLIPGGGRNYATLVYGLGWYIFWPFGKYLEGDLSPNPSTDDEELANGTQEENSIGGSDGEETATPRGHETESNHSTITQRSATYQQRVSVSEPNEGTSLLSRRAIVDVGNQRSYGAVPTYSTTGLGKQTQRWLLGKLIFWLFLLSIIIPLLFIVCIVCYALVFTIPMARLNWALIKHLVQHPTSVRFCSAPAVIGVSAPVETEGNASEGASAFTIKSTRLSAGQLAPSGSPTSTVLLCIYKATGWQYYKYTIGGVNILFINLIPAVFLVILDGMILLPWVEHRGAAGKHVPAFIVFLASRALIFILCLASVIPLSYFIGMAVASISAQSSIGMGAVINATFGSIIEVLLYCIALKEGKGRLVEGSIVGSLLAGVLLMPGMSMCGGAVRRKEQKFNAKSAGVTSMMLMMAFIGTLTPTLFYQTYGTFQLVCTGCPPHTPRRRSWECQQCYYALPEPVYDQFYQSTVKSLVSFCAAVLLFSYLIGLWFSLRTHASQIWQNPQQLLHPELPGPGNNRISVYQKLVPAVLRHSESVGQKIGKTPIPTLGQPNAAHVPQPESIMQSTPAPSDRRISYAQPPSVNSPPLLTPGIAPLLETVNHAIQHTGLQPTALPENMTREDFTRAVAVATVSALRHQEAQTAPGRYRTSGGLEVEDGAAGGHDAPSWSRLVSASVLLGCTALYAVIAELLVGVVDVVLERSGIDEKFLGVTLFALVPNTTEFMNAISFALNGNIALSMEIGSAYALQVCLLQIPAMVAFSAWYAPEKMGSIADTFSLILPRWDVISIILSVFLMTYTYIEAKSNYHRGSILILSYLVLTAGFYWAPSNEAEDTLDLQSLKATFQYLGQFFITS</sequence>
<dbReference type="Proteomes" id="UP000886501">
    <property type="component" value="Unassembled WGS sequence"/>
</dbReference>